<name>A0A1Z3ML05_ALCFA</name>
<evidence type="ECO:0000313" key="1">
    <source>
        <dbReference type="EMBL" id="ASD48480.1"/>
    </source>
</evidence>
<keyword evidence="1" id="KW-0614">Plasmid</keyword>
<proteinExistence type="predicted"/>
<protein>
    <submittedName>
        <fullName evidence="1">Uncharacterized protein</fullName>
    </submittedName>
</protein>
<dbReference type="AlphaFoldDB" id="A0A1Z3ML05"/>
<organism evidence="1">
    <name type="scientific">Alcaligenes faecalis</name>
    <dbReference type="NCBI Taxonomy" id="511"/>
    <lineage>
        <taxon>Bacteria</taxon>
        <taxon>Pseudomonadati</taxon>
        <taxon>Pseudomonadota</taxon>
        <taxon>Betaproteobacteria</taxon>
        <taxon>Burkholderiales</taxon>
        <taxon>Alcaligenaceae</taxon>
        <taxon>Alcaligenes</taxon>
    </lineage>
</organism>
<accession>A0A1Z3ML05</accession>
<dbReference type="EMBL" id="KY623659">
    <property type="protein sequence ID" value="ASD48480.1"/>
    <property type="molecule type" value="Genomic_DNA"/>
</dbReference>
<geneLocation type="plasmid" evidence="1">
    <name>pGZAF1_VIM</name>
</geneLocation>
<reference evidence="1" key="1">
    <citation type="submission" date="2017-02" db="EMBL/GenBank/DDBJ databases">
        <title>Emergence of VIM metallo-beta-lactamase producing Alcaligenes faecalis in GAZA, Palestine.</title>
        <authorList>
            <person name="Al Laham N."/>
            <person name="Chavda K."/>
            <person name="Cienfuegos V."/>
            <person name="Kreiswirth B."/>
            <person name="Chen L."/>
        </authorList>
    </citation>
    <scope>NUCLEOTIDE SEQUENCE</scope>
    <source>
        <strain evidence="1">GZAF1</strain>
        <plasmid evidence="1">pGZAF1_VIM</plasmid>
    </source>
</reference>
<sequence length="69" mass="7632">MNRYTFDTALTATFTLQAESEDQARRILKEMLDCADCNGGLWPDGQPILFEASLTGDASLVSINDDFVE</sequence>